<dbReference type="EMBL" id="LKCM01000111">
    <property type="protein sequence ID" value="KPQ44086.1"/>
    <property type="molecule type" value="Genomic_DNA"/>
</dbReference>
<reference evidence="1 2" key="1">
    <citation type="submission" date="2015-09" db="EMBL/GenBank/DDBJ databases">
        <title>A metagenomics-based metabolic model of nitrate-dependent anaerobic oxidation of methane by Methanoperedens-like archaea.</title>
        <authorList>
            <person name="Arshad A."/>
            <person name="Speth D.R."/>
            <person name="De Graaf R.M."/>
            <person name="Op Den Camp H.J."/>
            <person name="Jetten M.S."/>
            <person name="Welte C.U."/>
        </authorList>
    </citation>
    <scope>NUCLEOTIDE SEQUENCE [LARGE SCALE GENOMIC DNA]</scope>
</reference>
<protein>
    <submittedName>
        <fullName evidence="1">Uncharacterized protein</fullName>
    </submittedName>
</protein>
<proteinExistence type="predicted"/>
<evidence type="ECO:0000313" key="2">
    <source>
        <dbReference type="Proteomes" id="UP000050360"/>
    </source>
</evidence>
<gene>
    <name evidence="1" type="ORF">MPEBLZ_01334</name>
</gene>
<organism evidence="1 2">
    <name type="scientific">Candidatus Methanoperedens nitratireducens</name>
    <dbReference type="NCBI Taxonomy" id="1392998"/>
    <lineage>
        <taxon>Archaea</taxon>
        <taxon>Methanobacteriati</taxon>
        <taxon>Methanobacteriota</taxon>
        <taxon>Stenosarchaea group</taxon>
        <taxon>Methanomicrobia</taxon>
        <taxon>Methanosarcinales</taxon>
        <taxon>ANME-2 cluster</taxon>
        <taxon>Candidatus Methanoperedentaceae</taxon>
        <taxon>Candidatus Methanoperedens</taxon>
    </lineage>
</organism>
<dbReference type="AlphaFoldDB" id="A0A0P8E1L9"/>
<comment type="caution">
    <text evidence="1">The sequence shown here is derived from an EMBL/GenBank/DDBJ whole genome shotgun (WGS) entry which is preliminary data.</text>
</comment>
<name>A0A0P8E1L9_9EURY</name>
<evidence type="ECO:0000313" key="1">
    <source>
        <dbReference type="EMBL" id="KPQ44086.1"/>
    </source>
</evidence>
<sequence length="206" mass="22823">MTEHSGLRLIPLKCKKCGYLLNADTRDVVYYCGNCDSGFELINEKDEIVPVNIDFAIPNKNMDTEKIYLPFWVFDADIKINSRDAAGSITGFIMNIFGKEDKHGGKFYVPAFETSLENIRKLGLEFTKSQPEFNMIKKGKLNGCSCSSKDAEKIADFIFLSIEAGKSDMLKNITYSLGLSSPKVIAVPFYKLSGSGMIDGIIGISI</sequence>
<accession>A0A0P8E1L9</accession>
<dbReference type="Proteomes" id="UP000050360">
    <property type="component" value="Unassembled WGS sequence"/>
</dbReference>